<evidence type="ECO:0000313" key="1">
    <source>
        <dbReference type="EMBL" id="MEB3100215.1"/>
    </source>
</evidence>
<dbReference type="RefSeq" id="WP_371752321.1">
    <property type="nucleotide sequence ID" value="NZ_JAYJLD010000001.1"/>
</dbReference>
<dbReference type="SUPFAM" id="SSF140663">
    <property type="entry name" value="TTHA0068-like"/>
    <property type="match status" value="1"/>
</dbReference>
<reference evidence="1" key="1">
    <citation type="submission" date="2023-12" db="EMBL/GenBank/DDBJ databases">
        <title>Fervidustalea candida gen. nov., sp. nov., a novel member of the family Paenibacillaceae isolated from a geothermal area.</title>
        <authorList>
            <person name="Li W.-J."/>
            <person name="Jiao J.-Y."/>
            <person name="Chen Y."/>
        </authorList>
    </citation>
    <scope>NUCLEOTIDE SEQUENCE</scope>
    <source>
        <strain evidence="1">SYSU GA230002</strain>
    </source>
</reference>
<proteinExistence type="predicted"/>
<dbReference type="InterPro" id="IPR005500">
    <property type="entry name" value="DUF309"/>
</dbReference>
<dbReference type="PANTHER" id="PTHR34796:SF1">
    <property type="entry name" value="EXPRESSED PROTEIN"/>
    <property type="match status" value="1"/>
</dbReference>
<dbReference type="Gene3D" id="1.10.3450.10">
    <property type="entry name" value="TTHA0068-like"/>
    <property type="match status" value="1"/>
</dbReference>
<protein>
    <submittedName>
        <fullName evidence="1">DUF309 domain-containing protein</fullName>
    </submittedName>
</protein>
<organism evidence="1 2">
    <name type="scientific">Ferviditalea candida</name>
    <dbReference type="NCBI Taxonomy" id="3108399"/>
    <lineage>
        <taxon>Bacteria</taxon>
        <taxon>Bacillati</taxon>
        <taxon>Bacillota</taxon>
        <taxon>Bacilli</taxon>
        <taxon>Bacillales</taxon>
        <taxon>Paenibacillaceae</taxon>
        <taxon>Ferviditalea</taxon>
    </lineage>
</organism>
<keyword evidence="2" id="KW-1185">Reference proteome</keyword>
<gene>
    <name evidence="1" type="ORF">VF724_00900</name>
</gene>
<dbReference type="Pfam" id="PF03745">
    <property type="entry name" value="DUF309"/>
    <property type="match status" value="1"/>
</dbReference>
<name>A0ABU5ZGJ1_9BACL</name>
<evidence type="ECO:0000313" key="2">
    <source>
        <dbReference type="Proteomes" id="UP001310386"/>
    </source>
</evidence>
<comment type="caution">
    <text evidence="1">The sequence shown here is derived from an EMBL/GenBank/DDBJ whole genome shotgun (WGS) entry which is preliminary data.</text>
</comment>
<accession>A0ABU5ZGJ1</accession>
<dbReference type="EMBL" id="JAYJLD010000001">
    <property type="protein sequence ID" value="MEB3100215.1"/>
    <property type="molecule type" value="Genomic_DNA"/>
</dbReference>
<dbReference type="InterPro" id="IPR023203">
    <property type="entry name" value="TTHA0068_sf"/>
</dbReference>
<sequence length="167" mass="19245">MHNPAGMMNSGETVRPAAAETHGKDLKILMSYDRLYIEYLYYFNVARDYFECHEVLEELWMQEGRNPLYQGLLQVAVGLYHFRNGNVNGAVKLFTNALEKLGPFESDGPGIDMEALLADSRNYLAKLRRYAEAPFDYYDLDIRIVDPSLMEKVESLKRNPPLKEEDV</sequence>
<dbReference type="Proteomes" id="UP001310386">
    <property type="component" value="Unassembled WGS sequence"/>
</dbReference>
<dbReference type="PANTHER" id="PTHR34796">
    <property type="entry name" value="EXPRESSED PROTEIN"/>
    <property type="match status" value="1"/>
</dbReference>